<evidence type="ECO:0000313" key="2">
    <source>
        <dbReference type="Proteomes" id="UP000308671"/>
    </source>
</evidence>
<protein>
    <submittedName>
        <fullName evidence="1">Uncharacterized protein</fullName>
    </submittedName>
</protein>
<accession>A0A4S8R3E4</accession>
<reference evidence="1 2" key="1">
    <citation type="submission" date="2017-12" db="EMBL/GenBank/DDBJ databases">
        <title>Comparative genomics of Botrytis spp.</title>
        <authorList>
            <person name="Valero-Jimenez C.A."/>
            <person name="Tapia P."/>
            <person name="Veloso J."/>
            <person name="Silva-Moreno E."/>
            <person name="Staats M."/>
            <person name="Valdes J.H."/>
            <person name="Van Kan J.A.L."/>
        </authorList>
    </citation>
    <scope>NUCLEOTIDE SEQUENCE [LARGE SCALE GENOMIC DNA]</scope>
    <source>
        <strain evidence="1 2">MUCL435</strain>
    </source>
</reference>
<sequence>MEAQPPPDDAFAPCCRLLRRSDPPSILTDFFSPENLSRNPLSALNNCRYVSIYRAMVPYMIEVTMLGHGKLPHYFIPVPPNIQPQFESIGEFVQWALQTHPGNWNMMGVESFSRGLPFFWECPGELYGFGVPHLQYKAVLLTAPVGAKLVQYSDWWISLTCDVNSKHNAFNDCPVLVLVPNHENWGMDET</sequence>
<organism evidence="1 2">
    <name type="scientific">Botrytis galanthina</name>
    <dbReference type="NCBI Taxonomy" id="278940"/>
    <lineage>
        <taxon>Eukaryota</taxon>
        <taxon>Fungi</taxon>
        <taxon>Dikarya</taxon>
        <taxon>Ascomycota</taxon>
        <taxon>Pezizomycotina</taxon>
        <taxon>Leotiomycetes</taxon>
        <taxon>Helotiales</taxon>
        <taxon>Sclerotiniaceae</taxon>
        <taxon>Botrytis</taxon>
    </lineage>
</organism>
<dbReference type="AlphaFoldDB" id="A0A4S8R3E4"/>
<dbReference type="EMBL" id="PQXL01000297">
    <property type="protein sequence ID" value="THV47654.1"/>
    <property type="molecule type" value="Genomic_DNA"/>
</dbReference>
<dbReference type="OrthoDB" id="10284168at2759"/>
<proteinExistence type="predicted"/>
<gene>
    <name evidence="1" type="ORF">BGAL_0297g00110</name>
</gene>
<dbReference type="Proteomes" id="UP000308671">
    <property type="component" value="Unassembled WGS sequence"/>
</dbReference>
<keyword evidence="2" id="KW-1185">Reference proteome</keyword>
<comment type="caution">
    <text evidence="1">The sequence shown here is derived from an EMBL/GenBank/DDBJ whole genome shotgun (WGS) entry which is preliminary data.</text>
</comment>
<name>A0A4S8R3E4_9HELO</name>
<evidence type="ECO:0000313" key="1">
    <source>
        <dbReference type="EMBL" id="THV47654.1"/>
    </source>
</evidence>